<protein>
    <recommendedName>
        <fullName evidence="2">Mso1 N-terminal domain-containing protein</fullName>
    </recommendedName>
</protein>
<evidence type="ECO:0000313" key="3">
    <source>
        <dbReference type="EMBL" id="OAD67202.1"/>
    </source>
</evidence>
<dbReference type="Pfam" id="PF14475">
    <property type="entry name" value="Mso1_Sec1_bdg"/>
    <property type="match status" value="1"/>
</dbReference>
<dbReference type="RefSeq" id="XP_018285242.1">
    <property type="nucleotide sequence ID" value="XM_018439611.1"/>
</dbReference>
<dbReference type="EMBL" id="KV441025">
    <property type="protein sequence ID" value="OAD67202.1"/>
    <property type="molecule type" value="Genomic_DNA"/>
</dbReference>
<dbReference type="Proteomes" id="UP000077315">
    <property type="component" value="Unassembled WGS sequence"/>
</dbReference>
<feature type="region of interest" description="Disordered" evidence="1">
    <location>
        <begin position="210"/>
        <end position="273"/>
    </location>
</feature>
<evidence type="ECO:0000259" key="2">
    <source>
        <dbReference type="Pfam" id="PF14475"/>
    </source>
</evidence>
<dbReference type="AlphaFoldDB" id="A0A162TAI1"/>
<evidence type="ECO:0000256" key="1">
    <source>
        <dbReference type="SAM" id="MobiDB-lite"/>
    </source>
</evidence>
<feature type="domain" description="Mso1 N-terminal" evidence="2">
    <location>
        <begin position="183"/>
        <end position="214"/>
    </location>
</feature>
<dbReference type="OrthoDB" id="2683368at2759"/>
<feature type="region of interest" description="Disordered" evidence="1">
    <location>
        <begin position="79"/>
        <end position="110"/>
    </location>
</feature>
<keyword evidence="4" id="KW-1185">Reference proteome</keyword>
<feature type="compositionally biased region" description="Polar residues" evidence="1">
    <location>
        <begin position="226"/>
        <end position="236"/>
    </location>
</feature>
<evidence type="ECO:0000313" key="4">
    <source>
        <dbReference type="Proteomes" id="UP000077315"/>
    </source>
</evidence>
<name>A0A162TAI1_PHYB8</name>
<dbReference type="InterPro" id="IPR028095">
    <property type="entry name" value="Mso1_N_dom"/>
</dbReference>
<feature type="compositionally biased region" description="Polar residues" evidence="1">
    <location>
        <begin position="79"/>
        <end position="104"/>
    </location>
</feature>
<dbReference type="VEuPathDB" id="FungiDB:PHYBLDRAFT_189142"/>
<sequence>MGAHRVDYRMSKLIVLCKDCGKDVGMYPARHNCEYLLHAQLPPLTQLPESSLNERSPGSDSSSIKSYFGFSRQSSALSRQTSELSVGSVESDNTTSTTGTNAHSNKWARFQKPEETDGSYYDKFAANLPEQPETGKSLWGRVRQNEKWKQMTAEKSESRRTSGKLWGKLLNATQAMSVREDEPESDGSDYEGESHVSRILREYYGKQQKPLPDWMRESPVQRRVTVHTSENINRQQSGRRRLWETSEDRPTPRELERHSLRSSPRDHTRSYVV</sequence>
<organism evidence="3 4">
    <name type="scientific">Phycomyces blakesleeanus (strain ATCC 8743b / DSM 1359 / FGSC 10004 / NBRC 33097 / NRRL 1555)</name>
    <dbReference type="NCBI Taxonomy" id="763407"/>
    <lineage>
        <taxon>Eukaryota</taxon>
        <taxon>Fungi</taxon>
        <taxon>Fungi incertae sedis</taxon>
        <taxon>Mucoromycota</taxon>
        <taxon>Mucoromycotina</taxon>
        <taxon>Mucoromycetes</taxon>
        <taxon>Mucorales</taxon>
        <taxon>Phycomycetaceae</taxon>
        <taxon>Phycomyces</taxon>
    </lineage>
</organism>
<dbReference type="InParanoid" id="A0A162TAI1"/>
<feature type="compositionally biased region" description="Basic and acidic residues" evidence="1">
    <location>
        <begin position="241"/>
        <end position="273"/>
    </location>
</feature>
<feature type="region of interest" description="Disordered" evidence="1">
    <location>
        <begin position="174"/>
        <end position="194"/>
    </location>
</feature>
<reference evidence="4" key="1">
    <citation type="submission" date="2015-06" db="EMBL/GenBank/DDBJ databases">
        <title>Expansion of signal transduction pathways in fungi by whole-genome duplication.</title>
        <authorList>
            <consortium name="DOE Joint Genome Institute"/>
            <person name="Corrochano L.M."/>
            <person name="Kuo A."/>
            <person name="Marcet-Houben M."/>
            <person name="Polaino S."/>
            <person name="Salamov A."/>
            <person name="Villalobos J.M."/>
            <person name="Alvarez M.I."/>
            <person name="Avalos J."/>
            <person name="Benito E.P."/>
            <person name="Benoit I."/>
            <person name="Burger G."/>
            <person name="Camino L.P."/>
            <person name="Canovas D."/>
            <person name="Cerda-Olmedo E."/>
            <person name="Cheng J.-F."/>
            <person name="Dominguez A."/>
            <person name="Elias M."/>
            <person name="Eslava A.P."/>
            <person name="Glaser F."/>
            <person name="Grimwood J."/>
            <person name="Gutierrez G."/>
            <person name="Heitman J."/>
            <person name="Henrissat B."/>
            <person name="Iturriaga E.A."/>
            <person name="Lang B.F."/>
            <person name="Lavin J.L."/>
            <person name="Lee S."/>
            <person name="Li W."/>
            <person name="Lindquist E."/>
            <person name="Lopez-Garcia S."/>
            <person name="Luque E.M."/>
            <person name="Marcos A.T."/>
            <person name="Martin J."/>
            <person name="McCluskey K."/>
            <person name="Medina H.R."/>
            <person name="Miralles-Duran A."/>
            <person name="Miyazaki A."/>
            <person name="Munoz-Torres E."/>
            <person name="Oguiza J.A."/>
            <person name="Ohm R."/>
            <person name="Olmedo M."/>
            <person name="Orejas M."/>
            <person name="Ortiz-Castellanos L."/>
            <person name="Pisabarro A.G."/>
            <person name="Rodriguez-Romero J."/>
            <person name="Ruiz-Herrera J."/>
            <person name="Ruiz-Vazquez R."/>
            <person name="Sanz C."/>
            <person name="Schackwitz W."/>
            <person name="Schmutz J."/>
            <person name="Shahriari M."/>
            <person name="Shelest E."/>
            <person name="Silva-Franco F."/>
            <person name="Soanes D."/>
            <person name="Syed K."/>
            <person name="Tagua V.G."/>
            <person name="Talbot N.J."/>
            <person name="Thon M."/>
            <person name="De vries R.P."/>
            <person name="Wiebenga A."/>
            <person name="Yadav J.S."/>
            <person name="Braun E.L."/>
            <person name="Baker S."/>
            <person name="Garre V."/>
            <person name="Horwitz B."/>
            <person name="Torres-Martinez S."/>
            <person name="Idnurm A."/>
            <person name="Herrera-Estrella A."/>
            <person name="Gabaldon T."/>
            <person name="Grigoriev I.V."/>
        </authorList>
    </citation>
    <scope>NUCLEOTIDE SEQUENCE [LARGE SCALE GENOMIC DNA]</scope>
    <source>
        <strain evidence="4">NRRL 1555(-)</strain>
    </source>
</reference>
<feature type="compositionally biased region" description="Acidic residues" evidence="1">
    <location>
        <begin position="181"/>
        <end position="191"/>
    </location>
</feature>
<gene>
    <name evidence="3" type="ORF">PHYBLDRAFT_189142</name>
</gene>
<accession>A0A162TAI1</accession>
<dbReference type="GeneID" id="29000517"/>
<proteinExistence type="predicted"/>